<dbReference type="EMBL" id="JAQONE010000005">
    <property type="protein sequence ID" value="MDC2829070.1"/>
    <property type="molecule type" value="Genomic_DNA"/>
</dbReference>
<dbReference type="AlphaFoldDB" id="A0AAJ1HSW5"/>
<protein>
    <submittedName>
        <fullName evidence="1">Uncharacterized protein</fullName>
    </submittedName>
</protein>
<proteinExistence type="predicted"/>
<evidence type="ECO:0000313" key="2">
    <source>
        <dbReference type="Proteomes" id="UP001220670"/>
    </source>
</evidence>
<organism evidence="1 2">
    <name type="scientific">Limosilactobacillus mucosae</name>
    <name type="common">Lactobacillus mucosae</name>
    <dbReference type="NCBI Taxonomy" id="97478"/>
    <lineage>
        <taxon>Bacteria</taxon>
        <taxon>Bacillati</taxon>
        <taxon>Bacillota</taxon>
        <taxon>Bacilli</taxon>
        <taxon>Lactobacillales</taxon>
        <taxon>Lactobacillaceae</taxon>
        <taxon>Limosilactobacillus</taxon>
    </lineage>
</organism>
<dbReference type="Proteomes" id="UP001220670">
    <property type="component" value="Unassembled WGS sequence"/>
</dbReference>
<dbReference type="RefSeq" id="WP_272225730.1">
    <property type="nucleotide sequence ID" value="NZ_JAQONE010000005.1"/>
</dbReference>
<name>A0AAJ1HSW5_LIMMU</name>
<reference evidence="1" key="1">
    <citation type="submission" date="2023-01" db="EMBL/GenBank/DDBJ databases">
        <title>Genome analysis of 13 Lactobacillus isolated from gut of wild boar.</title>
        <authorList>
            <person name="Papp P."/>
            <person name="Libisch B."/>
            <person name="Nagy T."/>
            <person name="Olasz F."/>
        </authorList>
    </citation>
    <scope>NUCLEOTIDE SEQUENCE</scope>
    <source>
        <strain evidence="1">F146</strain>
    </source>
</reference>
<accession>A0AAJ1HSW5</accession>
<comment type="caution">
    <text evidence="1">The sequence shown here is derived from an EMBL/GenBank/DDBJ whole genome shotgun (WGS) entry which is preliminary data.</text>
</comment>
<evidence type="ECO:0000313" key="1">
    <source>
        <dbReference type="EMBL" id="MDC2829070.1"/>
    </source>
</evidence>
<sequence length="79" mass="9187">MARLILHNKKVLSVKETTSDIERQKKISNKDFCLHLSDNTEINLARKDILVMEDNNTINSHASISPFIKYLQQEDFLND</sequence>
<gene>
    <name evidence="1" type="ORF">PO250_01805</name>
</gene>